<keyword evidence="1" id="KW-1185">Reference proteome</keyword>
<evidence type="ECO:0000313" key="1">
    <source>
        <dbReference type="Proteomes" id="UP000887578"/>
    </source>
</evidence>
<name>A0A914R0U9_9BILA</name>
<accession>A0A914R0U9</accession>
<protein>
    <submittedName>
        <fullName evidence="2">Uncharacterized protein</fullName>
    </submittedName>
</protein>
<organism evidence="1 2">
    <name type="scientific">Panagrolaimus davidi</name>
    <dbReference type="NCBI Taxonomy" id="227884"/>
    <lineage>
        <taxon>Eukaryota</taxon>
        <taxon>Metazoa</taxon>
        <taxon>Ecdysozoa</taxon>
        <taxon>Nematoda</taxon>
        <taxon>Chromadorea</taxon>
        <taxon>Rhabditida</taxon>
        <taxon>Tylenchina</taxon>
        <taxon>Panagrolaimomorpha</taxon>
        <taxon>Panagrolaimoidea</taxon>
        <taxon>Panagrolaimidae</taxon>
        <taxon>Panagrolaimus</taxon>
    </lineage>
</organism>
<dbReference type="AlphaFoldDB" id="A0A914R0U9"/>
<dbReference type="WBParaSite" id="PDA_v2.g9870.t1">
    <property type="protein sequence ID" value="PDA_v2.g9870.t1"/>
    <property type="gene ID" value="PDA_v2.g9870"/>
</dbReference>
<reference evidence="2" key="1">
    <citation type="submission" date="2022-11" db="UniProtKB">
        <authorList>
            <consortium name="WormBaseParasite"/>
        </authorList>
    </citation>
    <scope>IDENTIFICATION</scope>
</reference>
<evidence type="ECO:0000313" key="2">
    <source>
        <dbReference type="WBParaSite" id="PDA_v2.g9870.t1"/>
    </source>
</evidence>
<sequence>MDFWKVRRTIILNTLNEKMISIGHSYELPTFEADDEDLRDMNLQQQNELYFQCIKNFILGEYTQRFYPYLNERKGNRIIFKITKGSHPEVKANMKNLFPLLRDTVQCRIFVCELLKKTDLGLVVRSVAEVLQNFLHSEFPSIVHKLFDEARELENLDTATTFLAADLKVLSNALSRMVKVGMIGGQLISYLNHPETLHLSKSIVPSLFAKCIKTGMQYYNGFL</sequence>
<dbReference type="Proteomes" id="UP000887578">
    <property type="component" value="Unplaced"/>
</dbReference>
<proteinExistence type="predicted"/>